<dbReference type="PANTHER" id="PTHR44520">
    <property type="entry name" value="RESPONSE REGULATOR RCP1-RELATED"/>
    <property type="match status" value="1"/>
</dbReference>
<keyword evidence="4" id="KW-1185">Reference proteome</keyword>
<dbReference type="RefSeq" id="WP_184044979.1">
    <property type="nucleotide sequence ID" value="NZ_JACIGK010000014.1"/>
</dbReference>
<name>A0A7W6RDS6_9PROT</name>
<dbReference type="CDD" id="cd17557">
    <property type="entry name" value="REC_Rcp-like"/>
    <property type="match status" value="1"/>
</dbReference>
<dbReference type="InterPro" id="IPR011006">
    <property type="entry name" value="CheY-like_superfamily"/>
</dbReference>
<dbReference type="Proteomes" id="UP000554286">
    <property type="component" value="Unassembled WGS sequence"/>
</dbReference>
<evidence type="ECO:0000313" key="4">
    <source>
        <dbReference type="Proteomes" id="UP000554286"/>
    </source>
</evidence>
<evidence type="ECO:0000259" key="2">
    <source>
        <dbReference type="PROSITE" id="PS50110"/>
    </source>
</evidence>
<dbReference type="Pfam" id="PF00072">
    <property type="entry name" value="Response_reg"/>
    <property type="match status" value="1"/>
</dbReference>
<dbReference type="SUPFAM" id="SSF52172">
    <property type="entry name" value="CheY-like"/>
    <property type="match status" value="1"/>
</dbReference>
<keyword evidence="1" id="KW-0597">Phosphoprotein</keyword>
<feature type="domain" description="Response regulatory" evidence="2">
    <location>
        <begin position="5"/>
        <end position="130"/>
    </location>
</feature>
<evidence type="ECO:0000313" key="3">
    <source>
        <dbReference type="EMBL" id="MBB4266490.1"/>
    </source>
</evidence>
<dbReference type="GO" id="GO:0000160">
    <property type="term" value="P:phosphorelay signal transduction system"/>
    <property type="evidence" value="ECO:0007669"/>
    <property type="project" value="InterPro"/>
</dbReference>
<feature type="modified residue" description="4-aspartylphosphate" evidence="1">
    <location>
        <position position="63"/>
    </location>
</feature>
<dbReference type="PROSITE" id="PS50110">
    <property type="entry name" value="RESPONSE_REGULATORY"/>
    <property type="match status" value="1"/>
</dbReference>
<dbReference type="EMBL" id="JACIGK010000014">
    <property type="protein sequence ID" value="MBB4266490.1"/>
    <property type="molecule type" value="Genomic_DNA"/>
</dbReference>
<gene>
    <name evidence="3" type="ORF">GGD89_002122</name>
</gene>
<protein>
    <submittedName>
        <fullName evidence="3">CheY-like chemotaxis protein</fullName>
    </submittedName>
</protein>
<dbReference type="PANTHER" id="PTHR44520:SF2">
    <property type="entry name" value="RESPONSE REGULATOR RCP1"/>
    <property type="match status" value="1"/>
</dbReference>
<reference evidence="3 4" key="1">
    <citation type="submission" date="2020-08" db="EMBL/GenBank/DDBJ databases">
        <title>Genome sequencing of Purple Non-Sulfur Bacteria from various extreme environments.</title>
        <authorList>
            <person name="Mayer M."/>
        </authorList>
    </citation>
    <scope>NUCLEOTIDE SEQUENCE [LARGE SCALE GENOMIC DNA]</scope>
    <source>
        <strain evidence="3 4">JA131</strain>
    </source>
</reference>
<evidence type="ECO:0000256" key="1">
    <source>
        <dbReference type="PROSITE-ProRule" id="PRU00169"/>
    </source>
</evidence>
<comment type="caution">
    <text evidence="3">The sequence shown here is derived from an EMBL/GenBank/DDBJ whole genome shotgun (WGS) entry which is preliminary data.</text>
</comment>
<proteinExistence type="predicted"/>
<dbReference type="Gene3D" id="3.40.50.2300">
    <property type="match status" value="1"/>
</dbReference>
<dbReference type="InterPro" id="IPR052893">
    <property type="entry name" value="TCS_response_regulator"/>
</dbReference>
<accession>A0A7W6RDS6</accession>
<dbReference type="AlphaFoldDB" id="A0A7W6RDS6"/>
<organism evidence="3 4">
    <name type="scientific">Roseospira visakhapatnamensis</name>
    <dbReference type="NCBI Taxonomy" id="390880"/>
    <lineage>
        <taxon>Bacteria</taxon>
        <taxon>Pseudomonadati</taxon>
        <taxon>Pseudomonadota</taxon>
        <taxon>Alphaproteobacteria</taxon>
        <taxon>Rhodospirillales</taxon>
        <taxon>Rhodospirillaceae</taxon>
        <taxon>Roseospira</taxon>
    </lineage>
</organism>
<dbReference type="SMART" id="SM00448">
    <property type="entry name" value="REC"/>
    <property type="match status" value="1"/>
</dbReference>
<sequence length="144" mass="16244">MKAIDILLVEDNPADADLTREYFEDARILNRLHVVADGIEAMDFLKRRGRFADAPVPDLMLLDLNLPKMDGRQVLAEIKQDPALMKIPVVVLSASKAEADIIRTYELHANAYVTKPVDLEQFAEIVQSIEGFWLSIVKLPSRND</sequence>
<dbReference type="InterPro" id="IPR001789">
    <property type="entry name" value="Sig_transdc_resp-reg_receiver"/>
</dbReference>